<dbReference type="eggNOG" id="COG2166">
    <property type="taxonomic scope" value="Bacteria"/>
</dbReference>
<dbReference type="InterPro" id="IPR003808">
    <property type="entry name" value="Fe-S_metab-assoc_dom"/>
</dbReference>
<dbReference type="Pfam" id="PF02657">
    <property type="entry name" value="SufE"/>
    <property type="match status" value="1"/>
</dbReference>
<sequence>MSIQEIQDEIIEDFSLFDTWEDKYSYIIEMGKKLAPLSEEYKTTDNKIKGCQSNVWLHTHMEDDKLVFDGDSDSIIVKGLVSLLIRVLSGHKPESIATSELYFIDKIGMKQHLSMTRANGLAAMVKQMKLYGVAYQSKVG</sequence>
<gene>
    <name evidence="3" type="ORF">M23134_02503</name>
</gene>
<comment type="caution">
    <text evidence="3">The sequence shown here is derived from an EMBL/GenBank/DDBJ whole genome shotgun (WGS) entry which is preliminary data.</text>
</comment>
<comment type="similarity">
    <text evidence="1">Belongs to the SufE family.</text>
</comment>
<dbReference type="RefSeq" id="WP_002701377.1">
    <property type="nucleotide sequence ID" value="NZ_AAWS01000037.1"/>
</dbReference>
<evidence type="ECO:0000313" key="3">
    <source>
        <dbReference type="EMBL" id="EAY26171.1"/>
    </source>
</evidence>
<proteinExistence type="inferred from homology"/>
<dbReference type="PANTHER" id="PTHR43597">
    <property type="entry name" value="SULFUR ACCEPTOR PROTEIN CSDE"/>
    <property type="match status" value="1"/>
</dbReference>
<dbReference type="EMBL" id="AAWS01000037">
    <property type="protein sequence ID" value="EAY26171.1"/>
    <property type="molecule type" value="Genomic_DNA"/>
</dbReference>
<reference evidence="3 4" key="1">
    <citation type="submission" date="2007-01" db="EMBL/GenBank/DDBJ databases">
        <authorList>
            <person name="Haygood M."/>
            <person name="Podell S."/>
            <person name="Anderson C."/>
            <person name="Hopkinson B."/>
            <person name="Roe K."/>
            <person name="Barbeau K."/>
            <person name="Gaasterland T."/>
            <person name="Ferriera S."/>
            <person name="Johnson J."/>
            <person name="Kravitz S."/>
            <person name="Beeson K."/>
            <person name="Sutton G."/>
            <person name="Rogers Y.-H."/>
            <person name="Friedman R."/>
            <person name="Frazier M."/>
            <person name="Venter J.C."/>
        </authorList>
    </citation>
    <scope>NUCLEOTIDE SEQUENCE [LARGE SCALE GENOMIC DNA]</scope>
    <source>
        <strain evidence="3 4">ATCC 23134</strain>
    </source>
</reference>
<dbReference type="Proteomes" id="UP000004095">
    <property type="component" value="Unassembled WGS sequence"/>
</dbReference>
<protein>
    <submittedName>
        <fullName evidence="3">Fe-S metabolism associated SufE</fullName>
    </submittedName>
</protein>
<accession>A1ZTR9</accession>
<dbReference type="Gene3D" id="3.90.1010.10">
    <property type="match status" value="1"/>
</dbReference>
<organism evidence="3 4">
    <name type="scientific">Microscilla marina ATCC 23134</name>
    <dbReference type="NCBI Taxonomy" id="313606"/>
    <lineage>
        <taxon>Bacteria</taxon>
        <taxon>Pseudomonadati</taxon>
        <taxon>Bacteroidota</taxon>
        <taxon>Cytophagia</taxon>
        <taxon>Cytophagales</taxon>
        <taxon>Microscillaceae</taxon>
        <taxon>Microscilla</taxon>
    </lineage>
</organism>
<name>A1ZTR9_MICM2</name>
<evidence type="ECO:0000313" key="4">
    <source>
        <dbReference type="Proteomes" id="UP000004095"/>
    </source>
</evidence>
<dbReference type="SUPFAM" id="SSF82649">
    <property type="entry name" value="SufE/NifU"/>
    <property type="match status" value="1"/>
</dbReference>
<dbReference type="PANTHER" id="PTHR43597:SF5">
    <property type="entry name" value="SUFE-LIKE PROTEIN 2, CHLOROPLASTIC"/>
    <property type="match status" value="1"/>
</dbReference>
<evidence type="ECO:0000256" key="1">
    <source>
        <dbReference type="ARBA" id="ARBA00010282"/>
    </source>
</evidence>
<evidence type="ECO:0000259" key="2">
    <source>
        <dbReference type="Pfam" id="PF02657"/>
    </source>
</evidence>
<dbReference type="AlphaFoldDB" id="A1ZTR9"/>
<keyword evidence="4" id="KW-1185">Reference proteome</keyword>
<feature type="domain" description="Fe-S metabolism associated" evidence="2">
    <location>
        <begin position="11"/>
        <end position="129"/>
    </location>
</feature>
<dbReference type="OrthoDB" id="9799320at2"/>